<evidence type="ECO:0000313" key="5">
    <source>
        <dbReference type="Proteomes" id="UP000259610"/>
    </source>
</evidence>
<dbReference type="InterPro" id="IPR009057">
    <property type="entry name" value="Homeodomain-like_sf"/>
</dbReference>
<name>A0A3B9H1T6_9PROT</name>
<dbReference type="SUPFAM" id="SSF46689">
    <property type="entry name" value="Homeodomain-like"/>
    <property type="match status" value="1"/>
</dbReference>
<sequence>MACGSAERKAKAGLLRKPPARSQITISTGASKLHRRSDKIMGRAETKLTRKRDLIQATVTCVNRYGYAESTIQKIAAEAGFTGGTIY</sequence>
<evidence type="ECO:0000256" key="1">
    <source>
        <dbReference type="ARBA" id="ARBA00023125"/>
    </source>
</evidence>
<comment type="caution">
    <text evidence="4">The sequence shown here is derived from an EMBL/GenBank/DDBJ whole genome shotgun (WGS) entry which is preliminary data.</text>
</comment>
<feature type="domain" description="HTH tetR-type" evidence="3">
    <location>
        <begin position="48"/>
        <end position="87"/>
    </location>
</feature>
<gene>
    <name evidence="4" type="ORF">DCG58_15920</name>
</gene>
<keyword evidence="1 2" id="KW-0238">DNA-binding</keyword>
<proteinExistence type="predicted"/>
<dbReference type="EMBL" id="DMAN01000359">
    <property type="protein sequence ID" value="HAE28651.1"/>
    <property type="molecule type" value="Genomic_DNA"/>
</dbReference>
<dbReference type="InterPro" id="IPR001647">
    <property type="entry name" value="HTH_TetR"/>
</dbReference>
<organism evidence="4 5">
    <name type="scientific">Hyphomonas adhaerens</name>
    <dbReference type="NCBI Taxonomy" id="81029"/>
    <lineage>
        <taxon>Bacteria</taxon>
        <taxon>Pseudomonadati</taxon>
        <taxon>Pseudomonadota</taxon>
        <taxon>Alphaproteobacteria</taxon>
        <taxon>Hyphomonadales</taxon>
        <taxon>Hyphomonadaceae</taxon>
        <taxon>Hyphomonas</taxon>
    </lineage>
</organism>
<accession>A0A3B9H1T6</accession>
<feature type="non-terminal residue" evidence="4">
    <location>
        <position position="87"/>
    </location>
</feature>
<evidence type="ECO:0000256" key="2">
    <source>
        <dbReference type="PROSITE-ProRule" id="PRU00335"/>
    </source>
</evidence>
<protein>
    <recommendedName>
        <fullName evidence="3">HTH tetR-type domain-containing protein</fullName>
    </recommendedName>
</protein>
<dbReference type="Proteomes" id="UP000259610">
    <property type="component" value="Unassembled WGS sequence"/>
</dbReference>
<evidence type="ECO:0000259" key="3">
    <source>
        <dbReference type="PROSITE" id="PS50977"/>
    </source>
</evidence>
<dbReference type="Pfam" id="PF00440">
    <property type="entry name" value="TetR_N"/>
    <property type="match status" value="1"/>
</dbReference>
<dbReference type="PROSITE" id="PS50977">
    <property type="entry name" value="HTH_TETR_2"/>
    <property type="match status" value="1"/>
</dbReference>
<dbReference type="Gene3D" id="1.10.357.10">
    <property type="entry name" value="Tetracycline Repressor, domain 2"/>
    <property type="match status" value="1"/>
</dbReference>
<dbReference type="GO" id="GO:0003677">
    <property type="term" value="F:DNA binding"/>
    <property type="evidence" value="ECO:0007669"/>
    <property type="project" value="UniProtKB-UniRule"/>
</dbReference>
<reference evidence="4 5" key="1">
    <citation type="journal article" date="2018" name="Nat. Biotechnol.">
        <title>A standardized bacterial taxonomy based on genome phylogeny substantially revises the tree of life.</title>
        <authorList>
            <person name="Parks D.H."/>
            <person name="Chuvochina M."/>
            <person name="Waite D.W."/>
            <person name="Rinke C."/>
            <person name="Skarshewski A."/>
            <person name="Chaumeil P.A."/>
            <person name="Hugenholtz P."/>
        </authorList>
    </citation>
    <scope>NUCLEOTIDE SEQUENCE [LARGE SCALE GENOMIC DNA]</scope>
    <source>
        <strain evidence="4">UBA8733</strain>
    </source>
</reference>
<dbReference type="AlphaFoldDB" id="A0A3B9H1T6"/>
<comment type="caution">
    <text evidence="2">Lacks conserved residue(s) required for the propagation of feature annotation.</text>
</comment>
<evidence type="ECO:0000313" key="4">
    <source>
        <dbReference type="EMBL" id="HAE28651.1"/>
    </source>
</evidence>